<dbReference type="Proteomes" id="UP000077824">
    <property type="component" value="Chromosome"/>
</dbReference>
<dbReference type="STRING" id="1685010.A0O34_07055"/>
<gene>
    <name evidence="1" type="ORF">A0O34_07055</name>
</gene>
<name>A0A172XTI3_9FLAO</name>
<evidence type="ECO:0000313" key="2">
    <source>
        <dbReference type="Proteomes" id="UP000077824"/>
    </source>
</evidence>
<evidence type="ECO:0000313" key="1">
    <source>
        <dbReference type="EMBL" id="ANF50288.1"/>
    </source>
</evidence>
<keyword evidence="2" id="KW-1185">Reference proteome</keyword>
<proteinExistence type="predicted"/>
<protein>
    <submittedName>
        <fullName evidence="1">Uncharacterized protein</fullName>
    </submittedName>
</protein>
<dbReference type="KEGG" id="chh:A0O34_07055"/>
<reference evidence="1 2" key="1">
    <citation type="submission" date="2016-04" db="EMBL/GenBank/DDBJ databases">
        <title>Complete Genome Sequence of Chryseobacterium sp. IHBB 10212.</title>
        <authorList>
            <person name="Pal M."/>
            <person name="Swarnkar M.K."/>
            <person name="Kaushal K."/>
            <person name="Chhibber S."/>
            <person name="Singh A.K."/>
            <person name="Gulati A."/>
        </authorList>
    </citation>
    <scope>NUCLEOTIDE SEQUENCE [LARGE SCALE GENOMIC DNA]</scope>
    <source>
        <strain evidence="1 2">IHBB 10212</strain>
    </source>
</reference>
<sequence length="122" mass="14553">MMAHENNNDFADWLYNRYVEALRKNDTIRALIFLDVMSQYFIKALTQRRFSKQKRYTGNLLKSIEKAHKNGTANKLALVGEEWQREFQKAMADYEKSLREMDFDEETITELIIEKKCNYGNN</sequence>
<organism evidence="1 2">
    <name type="scientific">Chryseobacterium glaciei</name>
    <dbReference type="NCBI Taxonomy" id="1685010"/>
    <lineage>
        <taxon>Bacteria</taxon>
        <taxon>Pseudomonadati</taxon>
        <taxon>Bacteroidota</taxon>
        <taxon>Flavobacteriia</taxon>
        <taxon>Flavobacteriales</taxon>
        <taxon>Weeksellaceae</taxon>
        <taxon>Chryseobacterium group</taxon>
        <taxon>Chryseobacterium</taxon>
    </lineage>
</organism>
<dbReference type="AlphaFoldDB" id="A0A172XTI3"/>
<accession>A0A172XTI3</accession>
<dbReference type="EMBL" id="CP015199">
    <property type="protein sequence ID" value="ANF50288.1"/>
    <property type="molecule type" value="Genomic_DNA"/>
</dbReference>